<evidence type="ECO:0000313" key="5">
    <source>
        <dbReference type="Proteomes" id="UP000464675"/>
    </source>
</evidence>
<reference evidence="4 5" key="1">
    <citation type="submission" date="2020-01" db="EMBL/GenBank/DDBJ databases">
        <title>The possibility of degradation of plastic by Microbulbifer hydrolyticus IRE-31.</title>
        <authorList>
            <person name="Liu L."/>
        </authorList>
    </citation>
    <scope>NUCLEOTIDE SEQUENCE [LARGE SCALE GENOMIC DNA]</scope>
    <source>
        <strain evidence="4 5">IRE-31</strain>
    </source>
</reference>
<evidence type="ECO:0000313" key="4">
    <source>
        <dbReference type="EMBL" id="QHQ38984.1"/>
    </source>
</evidence>
<dbReference type="PIRSF" id="PIRSF000429">
    <property type="entry name" value="Ac-CoA_Ac_transf"/>
    <property type="match status" value="1"/>
</dbReference>
<dbReference type="InterPro" id="IPR002155">
    <property type="entry name" value="Thiolase"/>
</dbReference>
<evidence type="ECO:0000259" key="2">
    <source>
        <dbReference type="Pfam" id="PF22691"/>
    </source>
</evidence>
<dbReference type="CDD" id="cd00829">
    <property type="entry name" value="SCP-x_thiolase"/>
    <property type="match status" value="1"/>
</dbReference>
<dbReference type="InterPro" id="IPR055140">
    <property type="entry name" value="Thiolase_C_2"/>
</dbReference>
<name>A0A6P1T867_9GAMM</name>
<protein>
    <submittedName>
        <fullName evidence="3">Acetyl-CoA C-acetyltransferase</fullName>
        <ecNumber evidence="3">2.3.1.9</ecNumber>
    </submittedName>
    <submittedName>
        <fullName evidence="4">Propanoyl-CoA acyltransferase</fullName>
    </submittedName>
</protein>
<feature type="domain" description="Thiolase N-terminal" evidence="1">
    <location>
        <begin position="31"/>
        <end position="252"/>
    </location>
</feature>
<dbReference type="InterPro" id="IPR016039">
    <property type="entry name" value="Thiolase-like"/>
</dbReference>
<evidence type="ECO:0000313" key="3">
    <source>
        <dbReference type="EMBL" id="MBB5210546.1"/>
    </source>
</evidence>
<dbReference type="AlphaFoldDB" id="A0A6P1T867"/>
<dbReference type="PANTHER" id="PTHR42870:SF1">
    <property type="entry name" value="NON-SPECIFIC LIPID-TRANSFER PROTEIN-LIKE 2"/>
    <property type="match status" value="1"/>
</dbReference>
<feature type="domain" description="Thiolase C-terminal" evidence="2">
    <location>
        <begin position="273"/>
        <end position="415"/>
    </location>
</feature>
<dbReference type="Pfam" id="PF22691">
    <property type="entry name" value="Thiolase_C_1"/>
    <property type="match status" value="1"/>
</dbReference>
<sequence length="417" mass="43146">MSQPIYIAGGAHTKFAAHIAKAPGSGEREDRYSIEQMLLHVTGSALADAKVGAAEIDGIWVGSCSPGAFANQELLAPLTLEAEPDLRFTAVQQCTAACASSTAALHAAADALQSGRVNAALVIGIEKMNLLGTAAVTEILGRCSYWPEEGGHGLTFPGLFAQLGENYRNHHGIASERYRQMLAAVAAANYRRGIHNPLAHFGPGSLPDKLQLTSAAAILDLPAESNPEIAAPLHLHDCSPISDGAAALVLVRGDSGLNGAGSRVELAGRAISTDQLALSRREKNYALDGARDAVSKAYREAGISAADLDLAEVHDCFTSNQLLCLEALGLSDAGRAGEEYLAGGFGDDARCQINLSGGLKSKGHPVGATGVSMHYFAYRQLLGRAVGAAHPGNPQTAAVLNIGGSGVVNCTSILRAV</sequence>
<dbReference type="Pfam" id="PF00108">
    <property type="entry name" value="Thiolase_N"/>
    <property type="match status" value="1"/>
</dbReference>
<keyword evidence="3" id="KW-0808">Transferase</keyword>
<dbReference type="Proteomes" id="UP000464675">
    <property type="component" value="Chromosome"/>
</dbReference>
<dbReference type="InterPro" id="IPR020616">
    <property type="entry name" value="Thiolase_N"/>
</dbReference>
<gene>
    <name evidence="4" type="ORF">GTQ55_08295</name>
    <name evidence="3" type="ORF">HNQ53_000734</name>
</gene>
<dbReference type="SUPFAM" id="SSF53901">
    <property type="entry name" value="Thiolase-like"/>
    <property type="match status" value="1"/>
</dbReference>
<evidence type="ECO:0000313" key="6">
    <source>
        <dbReference type="Proteomes" id="UP000563601"/>
    </source>
</evidence>
<evidence type="ECO:0000259" key="1">
    <source>
        <dbReference type="Pfam" id="PF00108"/>
    </source>
</evidence>
<dbReference type="EC" id="2.3.1.9" evidence="3"/>
<reference evidence="3 6" key="2">
    <citation type="submission" date="2020-08" db="EMBL/GenBank/DDBJ databases">
        <title>Genomic Encyclopedia of Type Strains, Phase IV (KMG-IV): sequencing the most valuable type-strain genomes for metagenomic binning, comparative biology and taxonomic classification.</title>
        <authorList>
            <person name="Goeker M."/>
        </authorList>
    </citation>
    <scope>NUCLEOTIDE SEQUENCE [LARGE SCALE GENOMIC DNA]</scope>
    <source>
        <strain evidence="3 6">DSM 11525</strain>
    </source>
</reference>
<proteinExistence type="predicted"/>
<keyword evidence="5" id="KW-1185">Reference proteome</keyword>
<dbReference type="Gene3D" id="3.40.47.10">
    <property type="match status" value="1"/>
</dbReference>
<dbReference type="RefSeq" id="WP_161858310.1">
    <property type="nucleotide sequence ID" value="NZ_CP047491.1"/>
</dbReference>
<dbReference type="PANTHER" id="PTHR42870">
    <property type="entry name" value="ACETYL-COA C-ACETYLTRANSFERASE"/>
    <property type="match status" value="1"/>
</dbReference>
<accession>A0A6P1T867</accession>
<dbReference type="EMBL" id="CP047491">
    <property type="protein sequence ID" value="QHQ38984.1"/>
    <property type="molecule type" value="Genomic_DNA"/>
</dbReference>
<organism evidence="3 6">
    <name type="scientific">Microbulbifer hydrolyticus</name>
    <dbReference type="NCBI Taxonomy" id="48074"/>
    <lineage>
        <taxon>Bacteria</taxon>
        <taxon>Pseudomonadati</taxon>
        <taxon>Pseudomonadota</taxon>
        <taxon>Gammaproteobacteria</taxon>
        <taxon>Cellvibrionales</taxon>
        <taxon>Microbulbiferaceae</taxon>
        <taxon>Microbulbifer</taxon>
    </lineage>
</organism>
<dbReference type="OrthoDB" id="7053663at2"/>
<keyword evidence="3" id="KW-0012">Acyltransferase</keyword>
<dbReference type="Proteomes" id="UP000563601">
    <property type="component" value="Unassembled WGS sequence"/>
</dbReference>
<dbReference type="GO" id="GO:0003985">
    <property type="term" value="F:acetyl-CoA C-acetyltransferase activity"/>
    <property type="evidence" value="ECO:0007669"/>
    <property type="project" value="UniProtKB-EC"/>
</dbReference>
<dbReference type="EMBL" id="JACHHR010000001">
    <property type="protein sequence ID" value="MBB5210546.1"/>
    <property type="molecule type" value="Genomic_DNA"/>
</dbReference>